<dbReference type="PROSITE" id="PS00063">
    <property type="entry name" value="ALDOKETO_REDUCTASE_3"/>
    <property type="match status" value="1"/>
</dbReference>
<protein>
    <recommendedName>
        <fullName evidence="5">NADP-dependent oxidoreductase domain-containing protein</fullName>
    </recommendedName>
</protein>
<dbReference type="InterPro" id="IPR020471">
    <property type="entry name" value="AKR"/>
</dbReference>
<organism evidence="6 7">
    <name type="scientific">Kwoniella mangroviensis CBS 10435</name>
    <dbReference type="NCBI Taxonomy" id="1331196"/>
    <lineage>
        <taxon>Eukaryota</taxon>
        <taxon>Fungi</taxon>
        <taxon>Dikarya</taxon>
        <taxon>Basidiomycota</taxon>
        <taxon>Agaricomycotina</taxon>
        <taxon>Tremellomycetes</taxon>
        <taxon>Tremellales</taxon>
        <taxon>Cryptococcaceae</taxon>
        <taxon>Kwoniella</taxon>
    </lineage>
</organism>
<feature type="active site" description="Proton donor" evidence="2">
    <location>
        <position position="54"/>
    </location>
</feature>
<evidence type="ECO:0000256" key="1">
    <source>
        <dbReference type="ARBA" id="ARBA00023002"/>
    </source>
</evidence>
<feature type="binding site" evidence="3">
    <location>
        <position position="135"/>
    </location>
    <ligand>
        <name>substrate</name>
    </ligand>
</feature>
<evidence type="ECO:0000259" key="5">
    <source>
        <dbReference type="Pfam" id="PF00248"/>
    </source>
</evidence>
<accession>A0A1B9IG86</accession>
<dbReference type="Gene3D" id="3.20.20.100">
    <property type="entry name" value="NADP-dependent oxidoreductase domain"/>
    <property type="match status" value="1"/>
</dbReference>
<evidence type="ECO:0000256" key="4">
    <source>
        <dbReference type="PIRSR" id="PIRSR000097-3"/>
    </source>
</evidence>
<feature type="domain" description="NADP-dependent oxidoreductase" evidence="5">
    <location>
        <begin position="26"/>
        <end position="307"/>
    </location>
</feature>
<dbReference type="EMBL" id="KI669469">
    <property type="protein sequence ID" value="OCF54595.1"/>
    <property type="molecule type" value="Genomic_DNA"/>
</dbReference>
<evidence type="ECO:0000256" key="3">
    <source>
        <dbReference type="PIRSR" id="PIRSR000097-2"/>
    </source>
</evidence>
<proteinExistence type="predicted"/>
<dbReference type="SUPFAM" id="SSF51430">
    <property type="entry name" value="NAD(P)-linked oxidoreductase"/>
    <property type="match status" value="1"/>
</dbReference>
<keyword evidence="1" id="KW-0560">Oxidoreductase</keyword>
<sequence>MTIATPPTHVTLPSGDRMPLVGLGCWQSEPEALTTAVAHAIKVGYRHIDGATIYGNEEALGEGIKQSGVNRKDLWVTTKLWNGKSITTRITAICCLLMLPLGGYIDDHRPEDVIKACKRSLELLGLDYIDLWLMHYPAATDTNPNDYNDIKVLDIPYTETWKAMEECVDKGLAKNIGISNYSRIELENLWNNCRIKPAVHQLERHPYLPQNAFMKYHKEIGLHVTAYSPLGNTNPSFADRDPLPPIQKNSAVVALAAKYGISPANVLISLQVSEGCSVLPKSVTPKRIEENLKVVQLTEVDIRSIADATKGQRARYCDFSEIIGYKYYEGLDDSD</sequence>
<evidence type="ECO:0000313" key="7">
    <source>
        <dbReference type="Proteomes" id="UP000092583"/>
    </source>
</evidence>
<reference evidence="7" key="2">
    <citation type="submission" date="2013-12" db="EMBL/GenBank/DDBJ databases">
        <title>Evolution of pathogenesis and genome organization in the Tremellales.</title>
        <authorList>
            <person name="Cuomo C."/>
            <person name="Litvintseva A."/>
            <person name="Heitman J."/>
            <person name="Chen Y."/>
            <person name="Sun S."/>
            <person name="Springer D."/>
            <person name="Dromer F."/>
            <person name="Young S."/>
            <person name="Zeng Q."/>
            <person name="Chapman S."/>
            <person name="Gujja S."/>
            <person name="Saif S."/>
            <person name="Birren B."/>
        </authorList>
    </citation>
    <scope>NUCLEOTIDE SEQUENCE [LARGE SCALE GENOMIC DNA]</scope>
    <source>
        <strain evidence="7">CBS 10435</strain>
    </source>
</reference>
<dbReference type="AlphaFoldDB" id="A0A1B9IG86"/>
<dbReference type="STRING" id="1331196.A0A1B9IG86"/>
<dbReference type="InterPro" id="IPR018170">
    <property type="entry name" value="Aldo/ket_reductase_CS"/>
</dbReference>
<dbReference type="GO" id="GO:0016616">
    <property type="term" value="F:oxidoreductase activity, acting on the CH-OH group of donors, NAD or NADP as acceptor"/>
    <property type="evidence" value="ECO:0007669"/>
    <property type="project" value="UniProtKB-ARBA"/>
</dbReference>
<feature type="site" description="Lowers pKa of active site Tyr" evidence="4">
    <location>
        <position position="79"/>
    </location>
</feature>
<dbReference type="PANTHER" id="PTHR11732">
    <property type="entry name" value="ALDO/KETO REDUCTASE"/>
    <property type="match status" value="1"/>
</dbReference>
<evidence type="ECO:0000313" key="6">
    <source>
        <dbReference type="EMBL" id="OCF54595.1"/>
    </source>
</evidence>
<dbReference type="FunFam" id="3.20.20.100:FF:000002">
    <property type="entry name" value="2,5-diketo-D-gluconic acid reductase A"/>
    <property type="match status" value="1"/>
</dbReference>
<name>A0A1B9IG86_9TREE</name>
<dbReference type="OrthoDB" id="416253at2759"/>
<dbReference type="InterPro" id="IPR023210">
    <property type="entry name" value="NADP_OxRdtase_dom"/>
</dbReference>
<dbReference type="PROSITE" id="PS00798">
    <property type="entry name" value="ALDOKETO_REDUCTASE_1"/>
    <property type="match status" value="1"/>
</dbReference>
<dbReference type="PRINTS" id="PR00069">
    <property type="entry name" value="ALDKETRDTASE"/>
</dbReference>
<dbReference type="InterPro" id="IPR036812">
    <property type="entry name" value="NAD(P)_OxRdtase_dom_sf"/>
</dbReference>
<evidence type="ECO:0000256" key="2">
    <source>
        <dbReference type="PIRSR" id="PIRSR000097-1"/>
    </source>
</evidence>
<dbReference type="Pfam" id="PF00248">
    <property type="entry name" value="Aldo_ket_red"/>
    <property type="match status" value="1"/>
</dbReference>
<dbReference type="Proteomes" id="UP000092583">
    <property type="component" value="Unassembled WGS sequence"/>
</dbReference>
<keyword evidence="7" id="KW-1185">Reference proteome</keyword>
<dbReference type="CDD" id="cd19071">
    <property type="entry name" value="AKR_AKR1-5-like"/>
    <property type="match status" value="1"/>
</dbReference>
<gene>
    <name evidence="6" type="ORF">L486_07727</name>
</gene>
<reference evidence="6 7" key="1">
    <citation type="submission" date="2013-07" db="EMBL/GenBank/DDBJ databases">
        <title>The Genome Sequence of Kwoniella mangroviensis CBS10435.</title>
        <authorList>
            <consortium name="The Broad Institute Genome Sequencing Platform"/>
            <person name="Cuomo C."/>
            <person name="Litvintseva A."/>
            <person name="Chen Y."/>
            <person name="Heitman J."/>
            <person name="Sun S."/>
            <person name="Springer D."/>
            <person name="Dromer F."/>
            <person name="Young S.K."/>
            <person name="Zeng Q."/>
            <person name="Gargeya S."/>
            <person name="Fitzgerald M."/>
            <person name="Abouelleil A."/>
            <person name="Alvarado L."/>
            <person name="Berlin A.M."/>
            <person name="Chapman S.B."/>
            <person name="Dewar J."/>
            <person name="Goldberg J."/>
            <person name="Griggs A."/>
            <person name="Gujja S."/>
            <person name="Hansen M."/>
            <person name="Howarth C."/>
            <person name="Imamovic A."/>
            <person name="Larimer J."/>
            <person name="McCowan C."/>
            <person name="Murphy C."/>
            <person name="Pearson M."/>
            <person name="Priest M."/>
            <person name="Roberts A."/>
            <person name="Saif S."/>
            <person name="Shea T."/>
            <person name="Sykes S."/>
            <person name="Wortman J."/>
            <person name="Nusbaum C."/>
            <person name="Birren B."/>
        </authorList>
    </citation>
    <scope>NUCLEOTIDE SEQUENCE [LARGE SCALE GENOMIC DNA]</scope>
    <source>
        <strain evidence="6 7">CBS 10435</strain>
    </source>
</reference>
<dbReference type="PROSITE" id="PS00062">
    <property type="entry name" value="ALDOKETO_REDUCTASE_2"/>
    <property type="match status" value="1"/>
</dbReference>
<dbReference type="PIRSF" id="PIRSF000097">
    <property type="entry name" value="AKR"/>
    <property type="match status" value="1"/>
</dbReference>